<proteinExistence type="predicted"/>
<reference evidence="2" key="2">
    <citation type="submission" date="2020-09" db="EMBL/GenBank/DDBJ databases">
        <authorList>
            <person name="Sun Q."/>
            <person name="Sedlacek I."/>
        </authorList>
    </citation>
    <scope>NUCLEOTIDE SEQUENCE</scope>
    <source>
        <strain evidence="2">CCM 8433</strain>
    </source>
</reference>
<evidence type="ECO:0000313" key="2">
    <source>
        <dbReference type="EMBL" id="GGI66534.1"/>
    </source>
</evidence>
<dbReference type="Proteomes" id="UP000622610">
    <property type="component" value="Unassembled WGS sequence"/>
</dbReference>
<comment type="caution">
    <text evidence="2">The sequence shown here is derived from an EMBL/GenBank/DDBJ whole genome shotgun (WGS) entry which is preliminary data.</text>
</comment>
<dbReference type="AlphaFoldDB" id="A0A917JGU9"/>
<dbReference type="EMBL" id="BMDT01000012">
    <property type="protein sequence ID" value="GGI66534.1"/>
    <property type="molecule type" value="Genomic_DNA"/>
</dbReference>
<feature type="domain" description="DUF2087" evidence="1">
    <location>
        <begin position="23"/>
        <end position="91"/>
    </location>
</feature>
<evidence type="ECO:0000259" key="1">
    <source>
        <dbReference type="Pfam" id="PF09860"/>
    </source>
</evidence>
<dbReference type="InterPro" id="IPR018656">
    <property type="entry name" value="DUF2087"/>
</dbReference>
<name>A0A917JGU9_9ENTE</name>
<reference evidence="2" key="1">
    <citation type="journal article" date="2014" name="Int. J. Syst. Evol. Microbiol.">
        <title>Complete genome sequence of Corynebacterium casei LMG S-19264T (=DSM 44701T), isolated from a smear-ripened cheese.</title>
        <authorList>
            <consortium name="US DOE Joint Genome Institute (JGI-PGF)"/>
            <person name="Walter F."/>
            <person name="Albersmeier A."/>
            <person name="Kalinowski J."/>
            <person name="Ruckert C."/>
        </authorList>
    </citation>
    <scope>NUCLEOTIDE SEQUENCE</scope>
    <source>
        <strain evidence="2">CCM 8433</strain>
    </source>
</reference>
<sequence length="100" mass="12135">MKYEYTEKEKENVLANFMRNDKIINVPAKEKKKYILLDEFIKRFERDKKYTEIEINEALMSFYPAGEHVEQRRYLVTFGFFERTSDGSQYRLSETTVKTK</sequence>
<organism evidence="2 3">
    <name type="scientific">Enterococcus alcedinis</name>
    <dbReference type="NCBI Taxonomy" id="1274384"/>
    <lineage>
        <taxon>Bacteria</taxon>
        <taxon>Bacillati</taxon>
        <taxon>Bacillota</taxon>
        <taxon>Bacilli</taxon>
        <taxon>Lactobacillales</taxon>
        <taxon>Enterococcaceae</taxon>
        <taxon>Enterococcus</taxon>
    </lineage>
</organism>
<evidence type="ECO:0000313" key="3">
    <source>
        <dbReference type="Proteomes" id="UP000622610"/>
    </source>
</evidence>
<accession>A0A917JGU9</accession>
<dbReference type="RefSeq" id="WP_188368360.1">
    <property type="nucleotide sequence ID" value="NZ_BMDT01000012.1"/>
</dbReference>
<dbReference type="Pfam" id="PF09860">
    <property type="entry name" value="DUF2087"/>
    <property type="match status" value="1"/>
</dbReference>
<gene>
    <name evidence="2" type="ORF">GCM10011482_21880</name>
</gene>
<keyword evidence="3" id="KW-1185">Reference proteome</keyword>
<protein>
    <submittedName>
        <fullName evidence="2">Transcriptional regulator</fullName>
    </submittedName>
</protein>